<keyword evidence="1" id="KW-0812">Transmembrane</keyword>
<dbReference type="Proteomes" id="UP000799291">
    <property type="component" value="Unassembled WGS sequence"/>
</dbReference>
<evidence type="ECO:0000256" key="1">
    <source>
        <dbReference type="SAM" id="Phobius"/>
    </source>
</evidence>
<dbReference type="AlphaFoldDB" id="A0A6G1IKW6"/>
<protein>
    <submittedName>
        <fullName evidence="2">Uncharacterized protein</fullName>
    </submittedName>
</protein>
<keyword evidence="3" id="KW-1185">Reference proteome</keyword>
<sequence length="68" mass="8411">MIYRICLLRMRGQPIQRILYRRTLVLLVRVFFLQRLLLSLLHQQLLLSLLHQQLLWPLLYNNRFLLLL</sequence>
<reference evidence="2" key="1">
    <citation type="journal article" date="2020" name="Stud. Mycol.">
        <title>101 Dothideomycetes genomes: a test case for predicting lifestyles and emergence of pathogens.</title>
        <authorList>
            <person name="Haridas S."/>
            <person name="Albert R."/>
            <person name="Binder M."/>
            <person name="Bloem J."/>
            <person name="Labutti K."/>
            <person name="Salamov A."/>
            <person name="Andreopoulos B."/>
            <person name="Baker S."/>
            <person name="Barry K."/>
            <person name="Bills G."/>
            <person name="Bluhm B."/>
            <person name="Cannon C."/>
            <person name="Castanera R."/>
            <person name="Culley D."/>
            <person name="Daum C."/>
            <person name="Ezra D."/>
            <person name="Gonzalez J."/>
            <person name="Henrissat B."/>
            <person name="Kuo A."/>
            <person name="Liang C."/>
            <person name="Lipzen A."/>
            <person name="Lutzoni F."/>
            <person name="Magnuson J."/>
            <person name="Mondo S."/>
            <person name="Nolan M."/>
            <person name="Ohm R."/>
            <person name="Pangilinan J."/>
            <person name="Park H.-J."/>
            <person name="Ramirez L."/>
            <person name="Alfaro M."/>
            <person name="Sun H."/>
            <person name="Tritt A."/>
            <person name="Yoshinaga Y."/>
            <person name="Zwiers L.-H."/>
            <person name="Turgeon B."/>
            <person name="Goodwin S."/>
            <person name="Spatafora J."/>
            <person name="Crous P."/>
            <person name="Grigoriev I."/>
        </authorList>
    </citation>
    <scope>NUCLEOTIDE SEQUENCE</scope>
    <source>
        <strain evidence="2">CBS 122367</strain>
    </source>
</reference>
<feature type="transmembrane region" description="Helical" evidence="1">
    <location>
        <begin position="20"/>
        <end position="41"/>
    </location>
</feature>
<evidence type="ECO:0000313" key="3">
    <source>
        <dbReference type="Proteomes" id="UP000799291"/>
    </source>
</evidence>
<name>A0A6G1IKW6_9PLEO</name>
<gene>
    <name evidence="2" type="ORF">K458DRAFT_135228</name>
</gene>
<proteinExistence type="predicted"/>
<evidence type="ECO:0000313" key="2">
    <source>
        <dbReference type="EMBL" id="KAF2678633.1"/>
    </source>
</evidence>
<dbReference type="EMBL" id="MU005610">
    <property type="protein sequence ID" value="KAF2678633.1"/>
    <property type="molecule type" value="Genomic_DNA"/>
</dbReference>
<accession>A0A6G1IKW6</accession>
<keyword evidence="1" id="KW-0472">Membrane</keyword>
<organism evidence="2 3">
    <name type="scientific">Lentithecium fluviatile CBS 122367</name>
    <dbReference type="NCBI Taxonomy" id="1168545"/>
    <lineage>
        <taxon>Eukaryota</taxon>
        <taxon>Fungi</taxon>
        <taxon>Dikarya</taxon>
        <taxon>Ascomycota</taxon>
        <taxon>Pezizomycotina</taxon>
        <taxon>Dothideomycetes</taxon>
        <taxon>Pleosporomycetidae</taxon>
        <taxon>Pleosporales</taxon>
        <taxon>Massarineae</taxon>
        <taxon>Lentitheciaceae</taxon>
        <taxon>Lentithecium</taxon>
    </lineage>
</organism>
<keyword evidence="1" id="KW-1133">Transmembrane helix</keyword>